<evidence type="ECO:0000313" key="3">
    <source>
        <dbReference type="Proteomes" id="UP000298138"/>
    </source>
</evidence>
<dbReference type="InParanoid" id="A0A4S2MSD0"/>
<protein>
    <submittedName>
        <fullName evidence="2">Uncharacterized protein</fullName>
    </submittedName>
</protein>
<sequence length="449" mass="49631">MPRAYDNPQNLRSPTDPIEDDGPGLRHESMQAGSTRGSGNLKLTGGGNGAAVGSTKKKSKIPGGSVGPYNNLSNVRGTAGVIPIPKRKSEGGSTEDTRTPKKPRSMRLESLQSHSREVHQHSLLSDPPENDDDEVSEISPHFASISTKSDNADSKARTLQKLDQRAQELDTLSALNGLSAFVDNISISPQRLGGKRLAPARPEAPKTRPTRGLHSRNQKYEVKPKPTTIPLVIFQRGKHVVQDEGTVLVLEKPTNIDDIIVTPTNNHGSYSIASFGLHDMGSHFNVCRETRTFCITLRSQYADFPPKQRVMFTTRDESGVDQFINIVQQRRGVTPNNLSEKSVKAWTGETQRLVENHGARPTPPPTDEEQEVQEQVLLEQQQQKDEELVRQMHRDENRRVTRASTMRGHKTEFSSPLKTKTNGANSGTFAAALPRTRQSMRLKEPSSPK</sequence>
<proteinExistence type="predicted"/>
<organism evidence="2 3">
    <name type="scientific">Ascodesmis nigricans</name>
    <dbReference type="NCBI Taxonomy" id="341454"/>
    <lineage>
        <taxon>Eukaryota</taxon>
        <taxon>Fungi</taxon>
        <taxon>Dikarya</taxon>
        <taxon>Ascomycota</taxon>
        <taxon>Pezizomycotina</taxon>
        <taxon>Pezizomycetes</taxon>
        <taxon>Pezizales</taxon>
        <taxon>Ascodesmidaceae</taxon>
        <taxon>Ascodesmis</taxon>
    </lineage>
</organism>
<evidence type="ECO:0000256" key="1">
    <source>
        <dbReference type="SAM" id="MobiDB-lite"/>
    </source>
</evidence>
<gene>
    <name evidence="2" type="ORF">EX30DRAFT_350250</name>
</gene>
<keyword evidence="3" id="KW-1185">Reference proteome</keyword>
<feature type="region of interest" description="Disordered" evidence="1">
    <location>
        <begin position="192"/>
        <end position="217"/>
    </location>
</feature>
<accession>A0A4S2MSD0</accession>
<feature type="region of interest" description="Disordered" evidence="1">
    <location>
        <begin position="1"/>
        <end position="136"/>
    </location>
</feature>
<dbReference type="Proteomes" id="UP000298138">
    <property type="component" value="Unassembled WGS sequence"/>
</dbReference>
<dbReference type="EMBL" id="ML220131">
    <property type="protein sequence ID" value="TGZ79519.1"/>
    <property type="molecule type" value="Genomic_DNA"/>
</dbReference>
<feature type="compositionally biased region" description="Basic residues" evidence="1">
    <location>
        <begin position="208"/>
        <end position="217"/>
    </location>
</feature>
<dbReference type="AlphaFoldDB" id="A0A4S2MSD0"/>
<evidence type="ECO:0000313" key="2">
    <source>
        <dbReference type="EMBL" id="TGZ79519.1"/>
    </source>
</evidence>
<feature type="compositionally biased region" description="Polar residues" evidence="1">
    <location>
        <begin position="413"/>
        <end position="428"/>
    </location>
</feature>
<reference evidence="2 3" key="1">
    <citation type="submission" date="2019-04" db="EMBL/GenBank/DDBJ databases">
        <title>Comparative genomics and transcriptomics to analyze fruiting body development in filamentous ascomycetes.</title>
        <authorList>
            <consortium name="DOE Joint Genome Institute"/>
            <person name="Lutkenhaus R."/>
            <person name="Traeger S."/>
            <person name="Breuer J."/>
            <person name="Kuo A."/>
            <person name="Lipzen A."/>
            <person name="Pangilinan J."/>
            <person name="Dilworth D."/>
            <person name="Sandor L."/>
            <person name="Poggeler S."/>
            <person name="Barry K."/>
            <person name="Grigoriev I.V."/>
            <person name="Nowrousian M."/>
        </authorList>
    </citation>
    <scope>NUCLEOTIDE SEQUENCE [LARGE SCALE GENOMIC DNA]</scope>
    <source>
        <strain evidence="2 3">CBS 389.68</strain>
    </source>
</reference>
<feature type="compositionally biased region" description="Basic and acidic residues" evidence="1">
    <location>
        <begin position="87"/>
        <end position="99"/>
    </location>
</feature>
<name>A0A4S2MSD0_9PEZI</name>
<feature type="region of interest" description="Disordered" evidence="1">
    <location>
        <begin position="397"/>
        <end position="449"/>
    </location>
</feature>